<gene>
    <name evidence="4" type="ORF">OSO01_16180</name>
</gene>
<evidence type="ECO:0000256" key="2">
    <source>
        <dbReference type="PROSITE-ProRule" id="PRU00335"/>
    </source>
</evidence>
<reference evidence="4 5" key="1">
    <citation type="submission" date="2019-07" db="EMBL/GenBank/DDBJ databases">
        <title>Whole genome shotgun sequence of Oceanobacillus sojae NBRC 105379.</title>
        <authorList>
            <person name="Hosoyama A."/>
            <person name="Uohara A."/>
            <person name="Ohji S."/>
            <person name="Ichikawa N."/>
        </authorList>
    </citation>
    <scope>NUCLEOTIDE SEQUENCE [LARGE SCALE GENOMIC DNA]</scope>
    <source>
        <strain evidence="4 5">NBRC 105379</strain>
    </source>
</reference>
<keyword evidence="1 2" id="KW-0238">DNA-binding</keyword>
<dbReference type="Proteomes" id="UP000321558">
    <property type="component" value="Unassembled WGS sequence"/>
</dbReference>
<comment type="caution">
    <text evidence="4">The sequence shown here is derived from an EMBL/GenBank/DDBJ whole genome shotgun (WGS) entry which is preliminary data.</text>
</comment>
<evidence type="ECO:0000313" key="4">
    <source>
        <dbReference type="EMBL" id="GEN86879.1"/>
    </source>
</evidence>
<organism evidence="4 5">
    <name type="scientific">Oceanobacillus sojae</name>
    <dbReference type="NCBI Taxonomy" id="582851"/>
    <lineage>
        <taxon>Bacteria</taxon>
        <taxon>Bacillati</taxon>
        <taxon>Bacillota</taxon>
        <taxon>Bacilli</taxon>
        <taxon>Bacillales</taxon>
        <taxon>Bacillaceae</taxon>
        <taxon>Oceanobacillus</taxon>
    </lineage>
</organism>
<feature type="domain" description="HTH tetR-type" evidence="3">
    <location>
        <begin position="11"/>
        <end position="71"/>
    </location>
</feature>
<evidence type="ECO:0000256" key="1">
    <source>
        <dbReference type="ARBA" id="ARBA00023125"/>
    </source>
</evidence>
<dbReference type="GO" id="GO:0003677">
    <property type="term" value="F:DNA binding"/>
    <property type="evidence" value="ECO:0007669"/>
    <property type="project" value="UniProtKB-UniRule"/>
</dbReference>
<feature type="DNA-binding region" description="H-T-H motif" evidence="2">
    <location>
        <begin position="34"/>
        <end position="53"/>
    </location>
</feature>
<dbReference type="AlphaFoldDB" id="A0A511ZHF6"/>
<accession>A0A511ZHF6</accession>
<dbReference type="Pfam" id="PF17924">
    <property type="entry name" value="TetR_C_19"/>
    <property type="match status" value="1"/>
</dbReference>
<keyword evidence="5" id="KW-1185">Reference proteome</keyword>
<evidence type="ECO:0000313" key="5">
    <source>
        <dbReference type="Proteomes" id="UP000321558"/>
    </source>
</evidence>
<dbReference type="Gene3D" id="1.10.357.10">
    <property type="entry name" value="Tetracycline Repressor, domain 2"/>
    <property type="match status" value="1"/>
</dbReference>
<dbReference type="OrthoDB" id="9812993at2"/>
<dbReference type="EMBL" id="BJYM01000005">
    <property type="protein sequence ID" value="GEN86879.1"/>
    <property type="molecule type" value="Genomic_DNA"/>
</dbReference>
<dbReference type="Pfam" id="PF00440">
    <property type="entry name" value="TetR_N"/>
    <property type="match status" value="1"/>
</dbReference>
<dbReference type="STRING" id="582851.GCA_900162665_03332"/>
<dbReference type="SUPFAM" id="SSF46689">
    <property type="entry name" value="Homeodomain-like"/>
    <property type="match status" value="1"/>
</dbReference>
<dbReference type="InterPro" id="IPR001647">
    <property type="entry name" value="HTH_TetR"/>
</dbReference>
<dbReference type="RefSeq" id="WP_147209893.1">
    <property type="nucleotide sequence ID" value="NZ_BJYM01000005.1"/>
</dbReference>
<dbReference type="InterPro" id="IPR009057">
    <property type="entry name" value="Homeodomain-like_sf"/>
</dbReference>
<proteinExistence type="predicted"/>
<name>A0A511ZHF6_9BACI</name>
<sequence length="206" mass="24382">MPRQTFFNLPKEKQDNLLAAAKKEFSNKPLNKASVSNIIKNADIPRGSFYQYFDGKEDAFYYLLEKQMKLNSEEFISILKKNNGNLFETFTETFQRMLKEFQVQKNRDFFRNVFLNMDYKMENKIFSDFRETGISKPFLEVIAGIDKEKLNISNDEEVVHVMEIMMAVTFQNLMKQFARQSTFEDALNKYLFEINLLKKGLYRGSE</sequence>
<evidence type="ECO:0000259" key="3">
    <source>
        <dbReference type="PROSITE" id="PS50977"/>
    </source>
</evidence>
<dbReference type="PROSITE" id="PS50977">
    <property type="entry name" value="HTH_TETR_2"/>
    <property type="match status" value="1"/>
</dbReference>
<protein>
    <submittedName>
        <fullName evidence="4">TetR family transcriptional regulator</fullName>
    </submittedName>
</protein>